<accession>F8FP67</accession>
<dbReference type="KEGG" id="pms:KNP414_07339"/>
<evidence type="ECO:0000313" key="2">
    <source>
        <dbReference type="Proteomes" id="UP000006620"/>
    </source>
</evidence>
<dbReference type="EMBL" id="CP002869">
    <property type="protein sequence ID" value="AEI45846.1"/>
    <property type="molecule type" value="Genomic_DNA"/>
</dbReference>
<proteinExistence type="predicted"/>
<gene>
    <name evidence="1" type="ordered locus">KNP414_07339</name>
</gene>
<organism evidence="1 2">
    <name type="scientific">Paenibacillus mucilaginosus (strain KNP414)</name>
    <dbReference type="NCBI Taxonomy" id="1036673"/>
    <lineage>
        <taxon>Bacteria</taxon>
        <taxon>Bacillati</taxon>
        <taxon>Bacillota</taxon>
        <taxon>Bacilli</taxon>
        <taxon>Bacillales</taxon>
        <taxon>Paenibacillaceae</taxon>
        <taxon>Paenibacillus</taxon>
    </lineage>
</organism>
<dbReference type="AlphaFoldDB" id="F8FP67"/>
<evidence type="ECO:0000313" key="1">
    <source>
        <dbReference type="EMBL" id="AEI45846.1"/>
    </source>
</evidence>
<reference evidence="1 2" key="2">
    <citation type="journal article" date="2013" name="Genome Announc.">
        <title>Genome Sequence of Growth-Improving Paenibacillus mucilaginosus Strain KNP414.</title>
        <authorList>
            <person name="Lu J.J."/>
            <person name="Wang J.F."/>
            <person name="Hu X.F."/>
        </authorList>
    </citation>
    <scope>NUCLEOTIDE SEQUENCE [LARGE SCALE GENOMIC DNA]</scope>
    <source>
        <strain evidence="1 2">KNP414</strain>
    </source>
</reference>
<reference evidence="2" key="1">
    <citation type="submission" date="2011-06" db="EMBL/GenBank/DDBJ databases">
        <title>Complete genome sequence of Paenibacillus mucilaginosus KNP414.</title>
        <authorList>
            <person name="Wang J."/>
            <person name="Hu S."/>
            <person name="Hu X."/>
            <person name="Zhang B."/>
            <person name="Dong D."/>
            <person name="Zhang S."/>
            <person name="Zhao K."/>
            <person name="Wu D."/>
        </authorList>
    </citation>
    <scope>NUCLEOTIDE SEQUENCE [LARGE SCALE GENOMIC DNA]</scope>
    <source>
        <strain evidence="2">KNP414</strain>
    </source>
</reference>
<protein>
    <submittedName>
        <fullName evidence="1">Uncharacterized protein</fullName>
    </submittedName>
</protein>
<dbReference type="Proteomes" id="UP000006620">
    <property type="component" value="Chromosome"/>
</dbReference>
<dbReference type="HOGENOM" id="CLU_2684354_0_0_9"/>
<name>F8FP67_PAEMK</name>
<sequence>MVQEPLRYNPRRLFAFSTAGAGEHIGSWNAAYARGLQGKMKAERSEHLSFKQQYVYLIQTRRRYQPDDVHLSVL</sequence>